<name>A0AAU7DQK8_9MICO</name>
<dbReference type="AlphaFoldDB" id="A0AAU7DQK8"/>
<feature type="transmembrane region" description="Helical" evidence="1">
    <location>
        <begin position="21"/>
        <end position="41"/>
    </location>
</feature>
<keyword evidence="1" id="KW-0472">Membrane</keyword>
<organism evidence="2">
    <name type="scientific">Jonesiaceae bacterium BS-20</name>
    <dbReference type="NCBI Taxonomy" id="3120821"/>
    <lineage>
        <taxon>Bacteria</taxon>
        <taxon>Bacillati</taxon>
        <taxon>Actinomycetota</taxon>
        <taxon>Actinomycetes</taxon>
        <taxon>Micrococcales</taxon>
        <taxon>Jonesiaceae</taxon>
    </lineage>
</organism>
<reference evidence="2" key="1">
    <citation type="submission" date="2024-02" db="EMBL/GenBank/DDBJ databases">
        <title>Tomenella chthoni gen. nov. sp. nov., a member of the family Jonesiaceae isolated from bat guano.</title>
        <authorList>
            <person name="Miller S.L."/>
            <person name="King J."/>
            <person name="Sankaranarayanan K."/>
            <person name="Lawson P.A."/>
        </authorList>
    </citation>
    <scope>NUCLEOTIDE SEQUENCE</scope>
    <source>
        <strain evidence="2">BS-20</strain>
    </source>
</reference>
<proteinExistence type="predicted"/>
<keyword evidence="1" id="KW-1133">Transmembrane helix</keyword>
<evidence type="ECO:0000313" key="2">
    <source>
        <dbReference type="EMBL" id="XBH20482.1"/>
    </source>
</evidence>
<sequence>MSAQIIGEASEVVNELAISPIGFGVVTFSILTAAFFVTYAFRSVGTRH</sequence>
<protein>
    <submittedName>
        <fullName evidence="2">Uncharacterized protein</fullName>
    </submittedName>
</protein>
<gene>
    <name evidence="2" type="ORF">V5R04_09510</name>
</gene>
<evidence type="ECO:0000256" key="1">
    <source>
        <dbReference type="SAM" id="Phobius"/>
    </source>
</evidence>
<keyword evidence="1" id="KW-0812">Transmembrane</keyword>
<dbReference type="EMBL" id="CP146203">
    <property type="protein sequence ID" value="XBH20482.1"/>
    <property type="molecule type" value="Genomic_DNA"/>
</dbReference>
<accession>A0AAU7DQK8</accession>